<dbReference type="AlphaFoldDB" id="A0A7X3MP08"/>
<dbReference type="Proteomes" id="UP000436483">
    <property type="component" value="Unassembled WGS sequence"/>
</dbReference>
<dbReference type="PANTHER" id="PTHR30437:SF5">
    <property type="entry name" value="REGULATOR OF NUCLEOSIDE DIPHOSPHATE KINASE"/>
    <property type="match status" value="1"/>
</dbReference>
<dbReference type="SUPFAM" id="SSF54534">
    <property type="entry name" value="FKBP-like"/>
    <property type="match status" value="1"/>
</dbReference>
<proteinExistence type="predicted"/>
<keyword evidence="3" id="KW-0808">Transferase</keyword>
<keyword evidence="3" id="KW-0418">Kinase</keyword>
<dbReference type="GO" id="GO:0003677">
    <property type="term" value="F:DNA binding"/>
    <property type="evidence" value="ECO:0007669"/>
    <property type="project" value="InterPro"/>
</dbReference>
<dbReference type="EMBL" id="WURB01000002">
    <property type="protein sequence ID" value="MXQ10537.1"/>
    <property type="molecule type" value="Genomic_DNA"/>
</dbReference>
<accession>A0A7X3MP08</accession>
<reference evidence="3 4" key="2">
    <citation type="submission" date="2020-01" db="EMBL/GenBank/DDBJ databases">
        <title>Microvirga sp. nov., an arsenate reduction bacterium isolated from Tibet hotspring sediments.</title>
        <authorList>
            <person name="Xian W.-D."/>
            <person name="Li W.-J."/>
        </authorList>
    </citation>
    <scope>NUCLEOTIDE SEQUENCE [LARGE SCALE GENOMIC DNA]</scope>
    <source>
        <strain evidence="3 4">KCTC 23863</strain>
    </source>
</reference>
<dbReference type="Pfam" id="PF01272">
    <property type="entry name" value="GreA_GreB"/>
    <property type="match status" value="1"/>
</dbReference>
<dbReference type="GO" id="GO:0070063">
    <property type="term" value="F:RNA polymerase binding"/>
    <property type="evidence" value="ECO:0007669"/>
    <property type="project" value="InterPro"/>
</dbReference>
<evidence type="ECO:0000259" key="1">
    <source>
        <dbReference type="Pfam" id="PF01272"/>
    </source>
</evidence>
<evidence type="ECO:0000313" key="3">
    <source>
        <dbReference type="EMBL" id="MXQ10537.1"/>
    </source>
</evidence>
<reference evidence="3 4" key="1">
    <citation type="submission" date="2019-12" db="EMBL/GenBank/DDBJ databases">
        <authorList>
            <person name="Yuan C.-G."/>
        </authorList>
    </citation>
    <scope>NUCLEOTIDE SEQUENCE [LARGE SCALE GENOMIC DNA]</scope>
    <source>
        <strain evidence="3 4">KCTC 23863</strain>
    </source>
</reference>
<organism evidence="3 4">
    <name type="scientific">Microvirga makkahensis</name>
    <dbReference type="NCBI Taxonomy" id="1128670"/>
    <lineage>
        <taxon>Bacteria</taxon>
        <taxon>Pseudomonadati</taxon>
        <taxon>Pseudomonadota</taxon>
        <taxon>Alphaproteobacteria</taxon>
        <taxon>Hyphomicrobiales</taxon>
        <taxon>Methylobacteriaceae</taxon>
        <taxon>Microvirga</taxon>
    </lineage>
</organism>
<feature type="domain" description="Regulator of nucleoside diphosphate kinase N-terminal" evidence="2">
    <location>
        <begin position="7"/>
        <end position="48"/>
    </location>
</feature>
<dbReference type="OrthoDB" id="192847at2"/>
<evidence type="ECO:0000313" key="4">
    <source>
        <dbReference type="Proteomes" id="UP000436483"/>
    </source>
</evidence>
<comment type="caution">
    <text evidence="3">The sequence shown here is derived from an EMBL/GenBank/DDBJ whole genome shotgun (WGS) entry which is preliminary data.</text>
</comment>
<evidence type="ECO:0000259" key="2">
    <source>
        <dbReference type="Pfam" id="PF14760"/>
    </source>
</evidence>
<dbReference type="RefSeq" id="WP_160883142.1">
    <property type="nucleotide sequence ID" value="NZ_WURB01000002.1"/>
</dbReference>
<dbReference type="NCBIfam" id="NF004396">
    <property type="entry name" value="PRK05753.1"/>
    <property type="match status" value="1"/>
</dbReference>
<dbReference type="Gene3D" id="1.10.286.20">
    <property type="match status" value="1"/>
</dbReference>
<dbReference type="GO" id="GO:0006354">
    <property type="term" value="P:DNA-templated transcription elongation"/>
    <property type="evidence" value="ECO:0007669"/>
    <property type="project" value="TreeGrafter"/>
</dbReference>
<name>A0A7X3MP08_9HYPH</name>
<gene>
    <name evidence="3" type="ORF">GR328_03520</name>
</gene>
<sequence length="143" mass="15649">MSLSEAPVIISTADHARLRRIALDGMRIRRAPPSAQWLEAELDRATVVSPSNLPENVISMHSVFEFQDGITDEVRRATLVYPGEEDQGIGRISVLSPLGSALIGLAEGQSMQWRGATGEWWTLRVIRVNGAPEARQEDASAQS</sequence>
<feature type="domain" description="Transcription elongation factor GreA/GreB C-terminal" evidence="1">
    <location>
        <begin position="54"/>
        <end position="128"/>
    </location>
</feature>
<dbReference type="InterPro" id="IPR001437">
    <property type="entry name" value="Tscrpt_elong_fac_GreA/B_C"/>
</dbReference>
<dbReference type="InterPro" id="IPR036953">
    <property type="entry name" value="GreA/GreB_C_sf"/>
</dbReference>
<dbReference type="PANTHER" id="PTHR30437">
    <property type="entry name" value="TRANSCRIPTION ELONGATION FACTOR GREA"/>
    <property type="match status" value="1"/>
</dbReference>
<dbReference type="Gene3D" id="3.10.50.30">
    <property type="entry name" value="Transcription elongation factor, GreA/GreB, C-terminal domain"/>
    <property type="match status" value="1"/>
</dbReference>
<protein>
    <submittedName>
        <fullName evidence="3">Nucleoside diphosphate kinase regulator</fullName>
    </submittedName>
</protein>
<keyword evidence="4" id="KW-1185">Reference proteome</keyword>
<dbReference type="GO" id="GO:0032784">
    <property type="term" value="P:regulation of DNA-templated transcription elongation"/>
    <property type="evidence" value="ECO:0007669"/>
    <property type="project" value="InterPro"/>
</dbReference>
<dbReference type="Pfam" id="PF14760">
    <property type="entry name" value="Rnk_N"/>
    <property type="match status" value="1"/>
</dbReference>
<dbReference type="InterPro" id="IPR023459">
    <property type="entry name" value="Tscrpt_elong_fac_GreA/B_fam"/>
</dbReference>
<dbReference type="InterPro" id="IPR029462">
    <property type="entry name" value="Rnk_N"/>
</dbReference>
<dbReference type="GO" id="GO:0016301">
    <property type="term" value="F:kinase activity"/>
    <property type="evidence" value="ECO:0007669"/>
    <property type="project" value="UniProtKB-KW"/>
</dbReference>